<dbReference type="EMBL" id="OP765584">
    <property type="protein sequence ID" value="UZT29281.1"/>
    <property type="molecule type" value="Genomic_DNA"/>
</dbReference>
<protein>
    <submittedName>
        <fullName evidence="2">Uncharacterized protein</fullName>
    </submittedName>
</protein>
<evidence type="ECO:0000313" key="1">
    <source>
        <dbReference type="EMBL" id="UZT28921.1"/>
    </source>
</evidence>
<reference evidence="2" key="1">
    <citation type="submission" date="2022-11" db="EMBL/GenBank/DDBJ databases">
        <title>Genomics discovery of giant fungal viruses from subsurface oceanic crustal fluids.</title>
        <authorList>
            <person name="Bhattacharjee A.S."/>
            <person name="Schulz F."/>
            <person name="Woyke T."/>
            <person name="Orcutt B.N."/>
            <person name="Matinez Martinez J."/>
        </authorList>
    </citation>
    <scope>NUCLEOTIDE SEQUENCE</scope>
    <source>
        <strain evidence="1">VSAG1.JdFR</strain>
        <strain evidence="2">VSAG8.JdFR</strain>
    </source>
</reference>
<organism evidence="2">
    <name type="scientific">Nucleocytoviricota sp</name>
    <dbReference type="NCBI Taxonomy" id="2809609"/>
    <lineage>
        <taxon>Viruses</taxon>
        <taxon>Varidnaviria</taxon>
        <taxon>Bamfordvirae</taxon>
        <taxon>Nucleocytoviricota</taxon>
    </lineage>
</organism>
<accession>A0A9E8K1G1</accession>
<dbReference type="EMBL" id="OP765507">
    <property type="protein sequence ID" value="UZT28921.1"/>
    <property type="molecule type" value="Genomic_DNA"/>
</dbReference>
<name>A0A9E8K1G1_9VIRU</name>
<proteinExistence type="predicted"/>
<sequence length="168" mass="19748">MSNLTNTERLNLDKMIKASDAEDNTEKIRELKHSKQIENDIQELLNLKSKYSRLSQSNPDQFDTMCEKKCEFIFTNYTQIYNKVKKDNINLNLLAHFLVILRKIENNEINQHEGSVMVGKVLKEMYVDSALREGKKTDLKNKKNTKVQKKPTDAYKNISYKDYKQIHS</sequence>
<evidence type="ECO:0000313" key="2">
    <source>
        <dbReference type="EMBL" id="UZT29281.1"/>
    </source>
</evidence>